<dbReference type="RefSeq" id="WP_304278912.1">
    <property type="nucleotide sequence ID" value="NZ_QFQZ01000042.1"/>
</dbReference>
<organism evidence="2 3">
    <name type="scientific">Caulobacter segnis</name>
    <dbReference type="NCBI Taxonomy" id="88688"/>
    <lineage>
        <taxon>Bacteria</taxon>
        <taxon>Pseudomonadati</taxon>
        <taxon>Pseudomonadota</taxon>
        <taxon>Alphaproteobacteria</taxon>
        <taxon>Caulobacterales</taxon>
        <taxon>Caulobacteraceae</taxon>
        <taxon>Caulobacter</taxon>
    </lineage>
</organism>
<accession>A0A2W5V0K6</accession>
<comment type="caution">
    <text evidence="2">The sequence shown here is derived from an EMBL/GenBank/DDBJ whole genome shotgun (WGS) entry which is preliminary data.</text>
</comment>
<dbReference type="InterPro" id="IPR028973">
    <property type="entry name" value="PhnB-like"/>
</dbReference>
<dbReference type="PANTHER" id="PTHR33990:SF2">
    <property type="entry name" value="PHNB-LIKE DOMAIN-CONTAINING PROTEIN"/>
    <property type="match status" value="1"/>
</dbReference>
<dbReference type="InterPro" id="IPR029068">
    <property type="entry name" value="Glyas_Bleomycin-R_OHBP_Dase"/>
</dbReference>
<dbReference type="SUPFAM" id="SSF54593">
    <property type="entry name" value="Glyoxalase/Bleomycin resistance protein/Dihydroxybiphenyl dioxygenase"/>
    <property type="match status" value="1"/>
</dbReference>
<dbReference type="PIRSF" id="PIRSF021700">
    <property type="entry name" value="3_dmu_93_MTrfase"/>
    <property type="match status" value="1"/>
</dbReference>
<evidence type="ECO:0000259" key="1">
    <source>
        <dbReference type="Pfam" id="PF06983"/>
    </source>
</evidence>
<feature type="domain" description="PhnB-like" evidence="1">
    <location>
        <begin position="3"/>
        <end position="120"/>
    </location>
</feature>
<name>A0A2W5V0K6_9CAUL</name>
<dbReference type="InterPro" id="IPR009725">
    <property type="entry name" value="3_dmu_93_MTrfase"/>
</dbReference>
<dbReference type="CDD" id="cd06588">
    <property type="entry name" value="PhnB_like"/>
    <property type="match status" value="1"/>
</dbReference>
<protein>
    <recommendedName>
        <fullName evidence="1">PhnB-like domain-containing protein</fullName>
    </recommendedName>
</protein>
<dbReference type="PANTHER" id="PTHR33990">
    <property type="entry name" value="PROTEIN YJDN-RELATED"/>
    <property type="match status" value="1"/>
</dbReference>
<dbReference type="Pfam" id="PF06983">
    <property type="entry name" value="3-dmu-9_3-mt"/>
    <property type="match status" value="1"/>
</dbReference>
<dbReference type="Gene3D" id="3.10.180.10">
    <property type="entry name" value="2,3-Dihydroxybiphenyl 1,2-Dioxygenase, domain 1"/>
    <property type="match status" value="1"/>
</dbReference>
<evidence type="ECO:0000313" key="3">
    <source>
        <dbReference type="Proteomes" id="UP000249393"/>
    </source>
</evidence>
<reference evidence="2 3" key="1">
    <citation type="submission" date="2017-08" db="EMBL/GenBank/DDBJ databases">
        <title>Infants hospitalized years apart are colonized by the same room-sourced microbial strains.</title>
        <authorList>
            <person name="Brooks B."/>
            <person name="Olm M.R."/>
            <person name="Firek B.A."/>
            <person name="Baker R."/>
            <person name="Thomas B.C."/>
            <person name="Morowitz M.J."/>
            <person name="Banfield J.F."/>
        </authorList>
    </citation>
    <scope>NUCLEOTIDE SEQUENCE [LARGE SCALE GENOMIC DNA]</scope>
    <source>
        <strain evidence="2">S2_003_000_R2_4</strain>
    </source>
</reference>
<dbReference type="Proteomes" id="UP000249393">
    <property type="component" value="Unassembled WGS sequence"/>
</dbReference>
<evidence type="ECO:0000313" key="2">
    <source>
        <dbReference type="EMBL" id="PZR33400.1"/>
    </source>
</evidence>
<dbReference type="AlphaFoldDB" id="A0A2W5V0K6"/>
<dbReference type="EMBL" id="QFQZ01000042">
    <property type="protein sequence ID" value="PZR33400.1"/>
    <property type="molecule type" value="Genomic_DNA"/>
</dbReference>
<gene>
    <name evidence="2" type="ORF">DI526_13620</name>
</gene>
<sequence length="161" mass="17248">MSKISPFLWFDTEAEAAARFYVSLFPNSRIVSVNGLPVDLPHTGAKAGSVITVAFELDGQSYVAMNGGPGHPFTDAISLTIDCDGQDEVDHYWNALTADGGQAVACGWLKDRYGLSWQVTPRQLTEMTTGPDRAAAARVFQAMMGMVKIDIAGLKAAYEGA</sequence>
<proteinExistence type="predicted"/>